<dbReference type="Proteomes" id="UP000595254">
    <property type="component" value="Chromosome"/>
</dbReference>
<dbReference type="InterPro" id="IPR011060">
    <property type="entry name" value="RibuloseP-bd_barrel"/>
</dbReference>
<evidence type="ECO:0000256" key="3">
    <source>
        <dbReference type="ARBA" id="ARBA00005081"/>
    </source>
</evidence>
<dbReference type="CDD" id="cd04729">
    <property type="entry name" value="NanE"/>
    <property type="match status" value="1"/>
</dbReference>
<comment type="catalytic activity">
    <reaction evidence="1 7">
        <text>an N-acyl-D-glucosamine 6-phosphate = an N-acyl-D-mannosamine 6-phosphate</text>
        <dbReference type="Rhea" id="RHEA:23932"/>
        <dbReference type="ChEBI" id="CHEBI:57599"/>
        <dbReference type="ChEBI" id="CHEBI:57666"/>
        <dbReference type="EC" id="5.1.3.9"/>
    </reaction>
</comment>
<dbReference type="EMBL" id="CP068053">
    <property type="protein sequence ID" value="QQT00629.1"/>
    <property type="molecule type" value="Genomic_DNA"/>
</dbReference>
<sequence>MLDRIKDGIVVSCQALEDEPLHGSNIMGRVALAAQQGGANGIRSNSSEDIKEIKKNVVLPIIGIVKRNYKDSDIYITPTIKEIEELISSECEMIALDATDRKRPNNEFLESFIQIIKTKNSNVLLMADISTVSEAIEAERLGFDCVSTTLMGYTETSKDYNVTTNDFYYLTEILKNVNIPLIAEGHISTPDLARKALEKGAHSVVVGSAITRPKLITETFVSAIKNK</sequence>
<organism evidence="8 9">
    <name type="scientific">Peribacillus psychrosaccharolyticus</name>
    <name type="common">Bacillus psychrosaccharolyticus</name>
    <dbReference type="NCBI Taxonomy" id="1407"/>
    <lineage>
        <taxon>Bacteria</taxon>
        <taxon>Bacillati</taxon>
        <taxon>Bacillota</taxon>
        <taxon>Bacilli</taxon>
        <taxon>Bacillales</taxon>
        <taxon>Bacillaceae</taxon>
        <taxon>Peribacillus</taxon>
    </lineage>
</organism>
<keyword evidence="9" id="KW-1185">Reference proteome</keyword>
<keyword evidence="5 7" id="KW-0413">Isomerase</keyword>
<dbReference type="HAMAP" id="MF_01235">
    <property type="entry name" value="ManNAc6P_epimer"/>
    <property type="match status" value="1"/>
</dbReference>
<dbReference type="KEGG" id="ppsr:I6J18_01435"/>
<dbReference type="GO" id="GO:0047465">
    <property type="term" value="F:N-acylglucosamine-6-phosphate 2-epimerase activity"/>
    <property type="evidence" value="ECO:0007669"/>
    <property type="project" value="UniProtKB-EC"/>
</dbReference>
<dbReference type="FunFam" id="3.20.20.70:FF:000035">
    <property type="entry name" value="Putative N-acetylmannosamine-6-phosphate 2-epimerase"/>
    <property type="match status" value="1"/>
</dbReference>
<comment type="similarity">
    <text evidence="4 7">Belongs to the NanE family.</text>
</comment>
<protein>
    <recommendedName>
        <fullName evidence="7">Putative N-acetylmannosamine-6-phosphate 2-epimerase</fullName>
        <ecNumber evidence="7">5.1.3.9</ecNumber>
    </recommendedName>
    <alternativeName>
        <fullName evidence="7">ManNAc-6-P epimerase</fullName>
    </alternativeName>
</protein>
<dbReference type="EC" id="5.1.3.9" evidence="7"/>
<name>A0A974NMZ5_PERPY</name>
<evidence type="ECO:0000256" key="6">
    <source>
        <dbReference type="ARBA" id="ARBA00023277"/>
    </source>
</evidence>
<dbReference type="GO" id="GO:0005829">
    <property type="term" value="C:cytosol"/>
    <property type="evidence" value="ECO:0007669"/>
    <property type="project" value="TreeGrafter"/>
</dbReference>
<dbReference type="NCBIfam" id="NF002231">
    <property type="entry name" value="PRK01130.1"/>
    <property type="match status" value="1"/>
</dbReference>
<evidence type="ECO:0000256" key="4">
    <source>
        <dbReference type="ARBA" id="ARBA00007439"/>
    </source>
</evidence>
<keyword evidence="6 7" id="KW-0119">Carbohydrate metabolism</keyword>
<evidence type="ECO:0000256" key="2">
    <source>
        <dbReference type="ARBA" id="ARBA00002147"/>
    </source>
</evidence>
<dbReference type="Gene3D" id="3.20.20.70">
    <property type="entry name" value="Aldolase class I"/>
    <property type="match status" value="1"/>
</dbReference>
<dbReference type="GO" id="GO:0006053">
    <property type="term" value="P:N-acetylmannosamine catabolic process"/>
    <property type="evidence" value="ECO:0007669"/>
    <property type="project" value="TreeGrafter"/>
</dbReference>
<accession>A0A974NMZ5</accession>
<dbReference type="InterPro" id="IPR007260">
    <property type="entry name" value="NanE"/>
</dbReference>
<dbReference type="RefSeq" id="WP_040373703.1">
    <property type="nucleotide sequence ID" value="NZ_CP068053.1"/>
</dbReference>
<dbReference type="InterPro" id="IPR013785">
    <property type="entry name" value="Aldolase_TIM"/>
</dbReference>
<evidence type="ECO:0000313" key="8">
    <source>
        <dbReference type="EMBL" id="QQT00629.1"/>
    </source>
</evidence>
<reference evidence="8 9" key="1">
    <citation type="submission" date="2021-01" db="EMBL/GenBank/DDBJ databases">
        <title>FDA dAtabase for Regulatory Grade micrObial Sequences (FDA-ARGOS): Supporting development and validation of Infectious Disease Dx tests.</title>
        <authorList>
            <person name="Nelson B."/>
            <person name="Plummer A."/>
            <person name="Tallon L."/>
            <person name="Sadzewicz L."/>
            <person name="Zhao X."/>
            <person name="Boylan J."/>
            <person name="Ott S."/>
            <person name="Bowen H."/>
            <person name="Vavikolanu K."/>
            <person name="Mehta A."/>
            <person name="Aluvathingal J."/>
            <person name="Nadendla S."/>
            <person name="Myers T."/>
            <person name="Yan Y."/>
            <person name="Sichtig H."/>
        </authorList>
    </citation>
    <scope>NUCLEOTIDE SEQUENCE [LARGE SCALE GENOMIC DNA]</scope>
    <source>
        <strain evidence="8 9">FDAARGOS_1161</strain>
    </source>
</reference>
<dbReference type="PANTHER" id="PTHR36204">
    <property type="entry name" value="N-ACETYLMANNOSAMINE-6-PHOSPHATE 2-EPIMERASE-RELATED"/>
    <property type="match status" value="1"/>
</dbReference>
<dbReference type="PANTHER" id="PTHR36204:SF1">
    <property type="entry name" value="N-ACETYLMANNOSAMINE-6-PHOSPHATE 2-EPIMERASE-RELATED"/>
    <property type="match status" value="1"/>
</dbReference>
<comment type="function">
    <text evidence="2 7">Converts N-acetylmannosamine-6-phosphate (ManNAc-6-P) to N-acetylglucosamine-6-phosphate (GlcNAc-6-P).</text>
</comment>
<dbReference type="GO" id="GO:0005975">
    <property type="term" value="P:carbohydrate metabolic process"/>
    <property type="evidence" value="ECO:0007669"/>
    <property type="project" value="UniProtKB-UniRule"/>
</dbReference>
<evidence type="ECO:0000256" key="1">
    <source>
        <dbReference type="ARBA" id="ARBA00000056"/>
    </source>
</evidence>
<dbReference type="SUPFAM" id="SSF51366">
    <property type="entry name" value="Ribulose-phoshate binding barrel"/>
    <property type="match status" value="1"/>
</dbReference>
<comment type="pathway">
    <text evidence="3 7">Amino-sugar metabolism; N-acetylneuraminate degradation; D-fructose 6-phosphate from N-acetylneuraminate: step 3/5.</text>
</comment>
<evidence type="ECO:0000313" key="9">
    <source>
        <dbReference type="Proteomes" id="UP000595254"/>
    </source>
</evidence>
<gene>
    <name evidence="7" type="primary">nanE</name>
    <name evidence="8" type="ORF">I6J18_01435</name>
</gene>
<proteinExistence type="inferred from homology"/>
<evidence type="ECO:0000256" key="5">
    <source>
        <dbReference type="ARBA" id="ARBA00023235"/>
    </source>
</evidence>
<evidence type="ECO:0000256" key="7">
    <source>
        <dbReference type="HAMAP-Rule" id="MF_01235"/>
    </source>
</evidence>
<dbReference type="GO" id="GO:0019262">
    <property type="term" value="P:N-acetylneuraminate catabolic process"/>
    <property type="evidence" value="ECO:0007669"/>
    <property type="project" value="UniProtKB-UniRule"/>
</dbReference>
<dbReference type="AlphaFoldDB" id="A0A974NMZ5"/>
<dbReference type="Pfam" id="PF04131">
    <property type="entry name" value="NanE"/>
    <property type="match status" value="1"/>
</dbReference>